<proteinExistence type="predicted"/>
<comment type="caution">
    <text evidence="1">The sequence shown here is derived from an EMBL/GenBank/DDBJ whole genome shotgun (WGS) entry which is preliminary data.</text>
</comment>
<accession>A0A8H6M8A1</accession>
<dbReference type="OrthoDB" id="2921490at2759"/>
<dbReference type="EMBL" id="JACGCI010000015">
    <property type="protein sequence ID" value="KAF6759543.1"/>
    <property type="molecule type" value="Genomic_DNA"/>
</dbReference>
<protein>
    <recommendedName>
        <fullName evidence="3">F-box domain-containing protein</fullName>
    </recommendedName>
</protein>
<gene>
    <name evidence="1" type="ORF">DFP72DRAFT_885379</name>
</gene>
<dbReference type="AlphaFoldDB" id="A0A8H6M8A1"/>
<evidence type="ECO:0000313" key="1">
    <source>
        <dbReference type="EMBL" id="KAF6759543.1"/>
    </source>
</evidence>
<reference evidence="1 2" key="1">
    <citation type="submission" date="2020-07" db="EMBL/GenBank/DDBJ databases">
        <title>Comparative genomics of pyrophilous fungi reveals a link between fire events and developmental genes.</title>
        <authorList>
            <consortium name="DOE Joint Genome Institute"/>
            <person name="Steindorff A.S."/>
            <person name="Carver A."/>
            <person name="Calhoun S."/>
            <person name="Stillman K."/>
            <person name="Liu H."/>
            <person name="Lipzen A."/>
            <person name="Pangilinan J."/>
            <person name="Labutti K."/>
            <person name="Bruns T.D."/>
            <person name="Grigoriev I.V."/>
        </authorList>
    </citation>
    <scope>NUCLEOTIDE SEQUENCE [LARGE SCALE GENOMIC DNA]</scope>
    <source>
        <strain evidence="1 2">CBS 144469</strain>
    </source>
</reference>
<evidence type="ECO:0008006" key="3">
    <source>
        <dbReference type="Google" id="ProtNLM"/>
    </source>
</evidence>
<evidence type="ECO:0000313" key="2">
    <source>
        <dbReference type="Proteomes" id="UP000521943"/>
    </source>
</evidence>
<keyword evidence="2" id="KW-1185">Reference proteome</keyword>
<dbReference type="Proteomes" id="UP000521943">
    <property type="component" value="Unassembled WGS sequence"/>
</dbReference>
<name>A0A8H6M8A1_9AGAR</name>
<sequence>MTRHDPTKEKAKRSCKALQVAVNAAVELAWDSKLKPDEWGASENPTNTRKGLLSMPPEIVFEVLSHLPPVTNATMVVPLRDLWGPTLEKAYLERPDTLRALSQTCVAYRRRILPLLWGQLDACVSTREEDDVDRSKWKWFQHLGLALFRKCTWLIHHPEHGIFVRDIHISISRFQVDIILSAFIKCLRALPNLRSIHILHAYTAIGPPLRRLTDGLSLPSIQTFIGPNYCCGLMKCCADVRIVECNREDGAKLVSAMRRNCRQVEVVRGINLEGKVPLVKQLIRFAPNIRSLQVGVRLSNNFISHLKEFKNITAMEIQVPQDYSLYPLPTEEEVKETENSIRDVLCCSQATGDRRLQISYRTRRGVKLYKPIPEFDSDDSEYDSDALSEHAVWDMEDMLFELDTPLKHVEYVSQGNDVHVY</sequence>
<organism evidence="1 2">
    <name type="scientific">Ephemerocybe angulata</name>
    <dbReference type="NCBI Taxonomy" id="980116"/>
    <lineage>
        <taxon>Eukaryota</taxon>
        <taxon>Fungi</taxon>
        <taxon>Dikarya</taxon>
        <taxon>Basidiomycota</taxon>
        <taxon>Agaricomycotina</taxon>
        <taxon>Agaricomycetes</taxon>
        <taxon>Agaricomycetidae</taxon>
        <taxon>Agaricales</taxon>
        <taxon>Agaricineae</taxon>
        <taxon>Psathyrellaceae</taxon>
        <taxon>Ephemerocybe</taxon>
    </lineage>
</organism>